<protein>
    <submittedName>
        <fullName evidence="1">Bsl5756 protein</fullName>
    </submittedName>
</protein>
<accession>Q89I83</accession>
<dbReference type="InParanoid" id="Q89I83"/>
<keyword evidence="2" id="KW-1185">Reference proteome</keyword>
<dbReference type="EnsemblBacteria" id="BAC51021">
    <property type="protein sequence ID" value="BAC51021"/>
    <property type="gene ID" value="BAC51021"/>
</dbReference>
<name>Q89I83_BRADU</name>
<organism evidence="1 2">
    <name type="scientific">Bradyrhizobium diazoefficiens (strain JCM 10833 / BCRC 13528 / IAM 13628 / NBRC 14792 / USDA 110)</name>
    <dbReference type="NCBI Taxonomy" id="224911"/>
    <lineage>
        <taxon>Bacteria</taxon>
        <taxon>Pseudomonadati</taxon>
        <taxon>Pseudomonadota</taxon>
        <taxon>Alphaproteobacteria</taxon>
        <taxon>Hyphomicrobiales</taxon>
        <taxon>Nitrobacteraceae</taxon>
        <taxon>Bradyrhizobium</taxon>
    </lineage>
</organism>
<evidence type="ECO:0000313" key="2">
    <source>
        <dbReference type="Proteomes" id="UP000002526"/>
    </source>
</evidence>
<reference evidence="2" key="1">
    <citation type="journal article" date="2002" name="DNA Res.">
        <title>Complete genomic sequence of nitrogen-fixing symbiotic bacterium Bradyrhizobium japonicum USDA110.</title>
        <authorList>
            <person name="Kaneko T."/>
            <person name="Nakamura Y."/>
            <person name="Sato S."/>
            <person name="Minamisawa K."/>
            <person name="Uchiumi T."/>
            <person name="Sasamoto S."/>
            <person name="Watanabe A."/>
            <person name="Idesawa K."/>
            <person name="Iriguchi M."/>
            <person name="Kawashima K."/>
            <person name="Kohara M."/>
            <person name="Matsumoto M."/>
            <person name="Shimpo S."/>
            <person name="Tsuruoka H."/>
            <person name="Wada T."/>
            <person name="Yamada M."/>
            <person name="Tabata S."/>
        </authorList>
    </citation>
    <scope>NUCLEOTIDE SEQUENCE [LARGE SCALE GENOMIC DNA]</scope>
    <source>
        <strain evidence="2">JCM 10833 / BCRC 13528 / IAM 13628 / NBRC 14792 / USDA 110</strain>
    </source>
</reference>
<proteinExistence type="predicted"/>
<dbReference type="EMBL" id="BA000040">
    <property type="protein sequence ID" value="BAC51021.1"/>
    <property type="molecule type" value="Genomic_DNA"/>
</dbReference>
<evidence type="ECO:0000313" key="1">
    <source>
        <dbReference type="EMBL" id="BAC51021.1"/>
    </source>
</evidence>
<sequence>MRADLGLAGFAQEVLSLRTMGEGFGLFAETFRFFGKSLLKRDGLRETTALPHDTTSSWSLRVLTAGFEFLRA</sequence>
<dbReference type="AlphaFoldDB" id="Q89I83"/>
<dbReference type="Proteomes" id="UP000002526">
    <property type="component" value="Chromosome"/>
</dbReference>
<dbReference type="HOGENOM" id="CLU_2714367_0_0_5"/>
<gene>
    <name evidence="1" type="ordered locus">bsl5756</name>
</gene>
<dbReference type="STRING" id="224911.AAV28_26290"/>
<dbReference type="KEGG" id="bja:bsl5756"/>